<name>A0A545T039_9GAMM</name>
<proteinExistence type="predicted"/>
<protein>
    <recommendedName>
        <fullName evidence="4">Calcium-binding protein</fullName>
    </recommendedName>
</protein>
<dbReference type="RefSeq" id="WP_142928997.1">
    <property type="nucleotide sequence ID" value="NZ_ML660102.1"/>
</dbReference>
<reference evidence="2 3" key="1">
    <citation type="submission" date="2019-06" db="EMBL/GenBank/DDBJ databases">
        <title>Whole genome sequence for Cellvibrionaceae sp. R142.</title>
        <authorList>
            <person name="Wang G."/>
        </authorList>
    </citation>
    <scope>NUCLEOTIDE SEQUENCE [LARGE SCALE GENOMIC DNA]</scope>
    <source>
        <strain evidence="2 3">R142</strain>
    </source>
</reference>
<feature type="signal peptide" evidence="1">
    <location>
        <begin position="1"/>
        <end position="28"/>
    </location>
</feature>
<organism evidence="2 3">
    <name type="scientific">Exilibacterium tricleocarpae</name>
    <dbReference type="NCBI Taxonomy" id="2591008"/>
    <lineage>
        <taxon>Bacteria</taxon>
        <taxon>Pseudomonadati</taxon>
        <taxon>Pseudomonadota</taxon>
        <taxon>Gammaproteobacteria</taxon>
        <taxon>Cellvibrionales</taxon>
        <taxon>Cellvibrionaceae</taxon>
        <taxon>Exilibacterium</taxon>
    </lineage>
</organism>
<evidence type="ECO:0000256" key="1">
    <source>
        <dbReference type="SAM" id="SignalP"/>
    </source>
</evidence>
<evidence type="ECO:0008006" key="4">
    <source>
        <dbReference type="Google" id="ProtNLM"/>
    </source>
</evidence>
<dbReference type="PROSITE" id="PS51257">
    <property type="entry name" value="PROKAR_LIPOPROTEIN"/>
    <property type="match status" value="1"/>
</dbReference>
<keyword evidence="1" id="KW-0732">Signal</keyword>
<evidence type="ECO:0000313" key="3">
    <source>
        <dbReference type="Proteomes" id="UP000319732"/>
    </source>
</evidence>
<sequence>MKIRKTSNRYVQYRGHLILAALLAGMLAGCGGSSNNNNDNNGGGPAEQPTARAVVTGTDLNTEAHPLLSLNPGGPGGSPNQSLRAGDVLEGAGGDDLLIGGLGVDTFMGNEGDDIMIGGTEDFNSSVDGDGRGADNRDRALGHEGDDTFIWAPGDGSDFFDGGEGTDVVIFGVLGEAADSQGNTEGAPFFSVNPPNTEGSQDFDGIFLDAENNPQVRVSESPGFCSLVENTDGIFEQLDIDHIVRFSLRGIANAFDDSLRSDDDGLRVAVTLRNTEFLVCTQRELNETDPALNIQVLDISGATPVEASLADLPEYVQALIL</sequence>
<dbReference type="Proteomes" id="UP000319732">
    <property type="component" value="Unassembled WGS sequence"/>
</dbReference>
<gene>
    <name evidence="2" type="ORF">FKG94_21445</name>
</gene>
<keyword evidence="3" id="KW-1185">Reference proteome</keyword>
<dbReference type="OrthoDB" id="6194573at2"/>
<comment type="caution">
    <text evidence="2">The sequence shown here is derived from an EMBL/GenBank/DDBJ whole genome shotgun (WGS) entry which is preliminary data.</text>
</comment>
<evidence type="ECO:0000313" key="2">
    <source>
        <dbReference type="EMBL" id="TQV70587.1"/>
    </source>
</evidence>
<dbReference type="InterPro" id="IPR018511">
    <property type="entry name" value="Hemolysin-typ_Ca-bd_CS"/>
</dbReference>
<dbReference type="InterPro" id="IPR011049">
    <property type="entry name" value="Serralysin-like_metalloprot_C"/>
</dbReference>
<dbReference type="PRINTS" id="PR00313">
    <property type="entry name" value="CABNDNGRPT"/>
</dbReference>
<dbReference type="EMBL" id="VHSG01000024">
    <property type="protein sequence ID" value="TQV70587.1"/>
    <property type="molecule type" value="Genomic_DNA"/>
</dbReference>
<dbReference type="SUPFAM" id="SSF51120">
    <property type="entry name" value="beta-Roll"/>
    <property type="match status" value="1"/>
</dbReference>
<dbReference type="PROSITE" id="PS00330">
    <property type="entry name" value="HEMOLYSIN_CALCIUM"/>
    <property type="match status" value="1"/>
</dbReference>
<feature type="chain" id="PRO_5022001460" description="Calcium-binding protein" evidence="1">
    <location>
        <begin position="29"/>
        <end position="321"/>
    </location>
</feature>
<accession>A0A545T039</accession>
<dbReference type="AlphaFoldDB" id="A0A545T039"/>